<feature type="site" description="Contributes to redox potential value" evidence="9">
    <location>
        <position position="33"/>
    </location>
</feature>
<evidence type="ECO:0000259" key="11">
    <source>
        <dbReference type="PROSITE" id="PS51352"/>
    </source>
</evidence>
<dbReference type="CDD" id="cd02947">
    <property type="entry name" value="TRX_family"/>
    <property type="match status" value="1"/>
</dbReference>
<keyword evidence="5 10" id="KW-1015">Disulfide bond</keyword>
<feature type="disulfide bond" description="Redox-active" evidence="10">
    <location>
        <begin position="31"/>
        <end position="34"/>
    </location>
</feature>
<feature type="site" description="Deprotonates C-terminal active site Cys" evidence="9">
    <location>
        <position position="25"/>
    </location>
</feature>
<gene>
    <name evidence="12" type="primary">trxA</name>
    <name evidence="12" type="ORF">H9926_10145</name>
</gene>
<dbReference type="GO" id="GO:0045454">
    <property type="term" value="P:cell redox homeostasis"/>
    <property type="evidence" value="ECO:0007669"/>
    <property type="project" value="TreeGrafter"/>
</dbReference>
<dbReference type="PANTHER" id="PTHR45663">
    <property type="entry name" value="GEO12009P1"/>
    <property type="match status" value="1"/>
</dbReference>
<dbReference type="PROSITE" id="PS00194">
    <property type="entry name" value="THIOREDOXIN_1"/>
    <property type="match status" value="1"/>
</dbReference>
<evidence type="ECO:0000256" key="1">
    <source>
        <dbReference type="ARBA" id="ARBA00008987"/>
    </source>
</evidence>
<evidence type="ECO:0000256" key="4">
    <source>
        <dbReference type="ARBA" id="ARBA00022982"/>
    </source>
</evidence>
<dbReference type="SUPFAM" id="SSF52833">
    <property type="entry name" value="Thioredoxin-like"/>
    <property type="match status" value="1"/>
</dbReference>
<feature type="active site" description="Nucleophile" evidence="9">
    <location>
        <position position="31"/>
    </location>
</feature>
<evidence type="ECO:0000256" key="5">
    <source>
        <dbReference type="ARBA" id="ARBA00023157"/>
    </source>
</evidence>
<dbReference type="EMBL" id="DWVS01000257">
    <property type="protein sequence ID" value="HJC88363.1"/>
    <property type="molecule type" value="Genomic_DNA"/>
</dbReference>
<dbReference type="Proteomes" id="UP000823922">
    <property type="component" value="Unassembled WGS sequence"/>
</dbReference>
<dbReference type="InterPro" id="IPR036249">
    <property type="entry name" value="Thioredoxin-like_sf"/>
</dbReference>
<dbReference type="InterPro" id="IPR013766">
    <property type="entry name" value="Thioredoxin_domain"/>
</dbReference>
<dbReference type="PRINTS" id="PR00421">
    <property type="entry name" value="THIOREDOXIN"/>
</dbReference>
<organism evidence="12 13">
    <name type="scientific">Candidatus Eisenbergiella intestinigallinarum</name>
    <dbReference type="NCBI Taxonomy" id="2838549"/>
    <lineage>
        <taxon>Bacteria</taxon>
        <taxon>Bacillati</taxon>
        <taxon>Bacillota</taxon>
        <taxon>Clostridia</taxon>
        <taxon>Lachnospirales</taxon>
        <taxon>Lachnospiraceae</taxon>
        <taxon>Eisenbergiella</taxon>
    </lineage>
</organism>
<evidence type="ECO:0000256" key="7">
    <source>
        <dbReference type="NCBIfam" id="TIGR01068"/>
    </source>
</evidence>
<feature type="domain" description="Thioredoxin" evidence="11">
    <location>
        <begin position="1"/>
        <end position="102"/>
    </location>
</feature>
<feature type="site" description="Contributes to redox potential value" evidence="9">
    <location>
        <position position="32"/>
    </location>
</feature>
<evidence type="ECO:0000256" key="10">
    <source>
        <dbReference type="PIRSR" id="PIRSR000077-4"/>
    </source>
</evidence>
<dbReference type="InterPro" id="IPR005746">
    <property type="entry name" value="Thioredoxin"/>
</dbReference>
<dbReference type="PIRSF" id="PIRSF000077">
    <property type="entry name" value="Thioredoxin"/>
    <property type="match status" value="1"/>
</dbReference>
<comment type="caution">
    <text evidence="12">The sequence shown here is derived from an EMBL/GenBank/DDBJ whole genome shotgun (WGS) entry which is preliminary data.</text>
</comment>
<dbReference type="NCBIfam" id="TIGR01068">
    <property type="entry name" value="thioredoxin"/>
    <property type="match status" value="1"/>
</dbReference>
<keyword evidence="4" id="KW-0249">Electron transport</keyword>
<evidence type="ECO:0000256" key="6">
    <source>
        <dbReference type="ARBA" id="ARBA00023284"/>
    </source>
</evidence>
<protein>
    <recommendedName>
        <fullName evidence="2 7">Thioredoxin</fullName>
    </recommendedName>
</protein>
<evidence type="ECO:0000256" key="8">
    <source>
        <dbReference type="PIRNR" id="PIRNR000077"/>
    </source>
</evidence>
<dbReference type="AlphaFoldDB" id="A0A9D2TSY7"/>
<evidence type="ECO:0000256" key="2">
    <source>
        <dbReference type="ARBA" id="ARBA00020570"/>
    </source>
</evidence>
<name>A0A9D2TSY7_9FIRM</name>
<dbReference type="Pfam" id="PF00085">
    <property type="entry name" value="Thioredoxin"/>
    <property type="match status" value="1"/>
</dbReference>
<reference evidence="12" key="2">
    <citation type="submission" date="2021-04" db="EMBL/GenBank/DDBJ databases">
        <authorList>
            <person name="Gilroy R."/>
        </authorList>
    </citation>
    <scope>NUCLEOTIDE SEQUENCE</scope>
    <source>
        <strain evidence="12">ChiBcec1-1630</strain>
    </source>
</reference>
<proteinExistence type="inferred from homology"/>
<dbReference type="GO" id="GO:0015035">
    <property type="term" value="F:protein-disulfide reductase activity"/>
    <property type="evidence" value="ECO:0007669"/>
    <property type="project" value="UniProtKB-UniRule"/>
</dbReference>
<dbReference type="FunFam" id="3.40.30.10:FF:000001">
    <property type="entry name" value="Thioredoxin"/>
    <property type="match status" value="1"/>
</dbReference>
<evidence type="ECO:0000256" key="3">
    <source>
        <dbReference type="ARBA" id="ARBA00022448"/>
    </source>
</evidence>
<reference evidence="12" key="1">
    <citation type="journal article" date="2021" name="PeerJ">
        <title>Extensive microbial diversity within the chicken gut microbiome revealed by metagenomics and culture.</title>
        <authorList>
            <person name="Gilroy R."/>
            <person name="Ravi A."/>
            <person name="Getino M."/>
            <person name="Pursley I."/>
            <person name="Horton D.L."/>
            <person name="Alikhan N.F."/>
            <person name="Baker D."/>
            <person name="Gharbi K."/>
            <person name="Hall N."/>
            <person name="Watson M."/>
            <person name="Adriaenssens E.M."/>
            <person name="Foster-Nyarko E."/>
            <person name="Jarju S."/>
            <person name="Secka A."/>
            <person name="Antonio M."/>
            <person name="Oren A."/>
            <person name="Chaudhuri R.R."/>
            <person name="La Ragione R."/>
            <person name="Hildebrand F."/>
            <person name="Pallen M.J."/>
        </authorList>
    </citation>
    <scope>NUCLEOTIDE SEQUENCE</scope>
    <source>
        <strain evidence="12">ChiBcec1-1630</strain>
    </source>
</reference>
<keyword evidence="3" id="KW-0813">Transport</keyword>
<evidence type="ECO:0000256" key="9">
    <source>
        <dbReference type="PIRSR" id="PIRSR000077-1"/>
    </source>
</evidence>
<dbReference type="PROSITE" id="PS51352">
    <property type="entry name" value="THIOREDOXIN_2"/>
    <property type="match status" value="1"/>
</dbReference>
<dbReference type="Gene3D" id="3.40.30.10">
    <property type="entry name" value="Glutaredoxin"/>
    <property type="match status" value="1"/>
</dbReference>
<dbReference type="PANTHER" id="PTHR45663:SF11">
    <property type="entry name" value="GEO12009P1"/>
    <property type="match status" value="1"/>
</dbReference>
<feature type="active site" description="Nucleophile" evidence="9">
    <location>
        <position position="34"/>
    </location>
</feature>
<accession>A0A9D2TSY7</accession>
<dbReference type="InterPro" id="IPR017937">
    <property type="entry name" value="Thioredoxin_CS"/>
</dbReference>
<evidence type="ECO:0000313" key="12">
    <source>
        <dbReference type="EMBL" id="HJC88363.1"/>
    </source>
</evidence>
<comment type="similarity">
    <text evidence="1 8">Belongs to the thioredoxin family.</text>
</comment>
<sequence length="102" mass="11191">MAVLKIDGNNFEEKILNAQGTAVVDFWADWCGPCRMFSPIIEQFAAKHPEVTVGKINVDENPQLAEKYRVMGIPTLLVFRDGKVTATSVGVKPQKALEGMIG</sequence>
<evidence type="ECO:0000313" key="13">
    <source>
        <dbReference type="Proteomes" id="UP000823922"/>
    </source>
</evidence>
<keyword evidence="6 10" id="KW-0676">Redox-active center</keyword>
<dbReference type="GO" id="GO:0005829">
    <property type="term" value="C:cytosol"/>
    <property type="evidence" value="ECO:0007669"/>
    <property type="project" value="TreeGrafter"/>
</dbReference>